<organism evidence="1 2">
    <name type="scientific">Smittium culicis</name>
    <dbReference type="NCBI Taxonomy" id="133412"/>
    <lineage>
        <taxon>Eukaryota</taxon>
        <taxon>Fungi</taxon>
        <taxon>Fungi incertae sedis</taxon>
        <taxon>Zoopagomycota</taxon>
        <taxon>Kickxellomycotina</taxon>
        <taxon>Harpellomycetes</taxon>
        <taxon>Harpellales</taxon>
        <taxon>Legeriomycetaceae</taxon>
        <taxon>Smittium</taxon>
    </lineage>
</organism>
<evidence type="ECO:0000313" key="1">
    <source>
        <dbReference type="EMBL" id="OMJ22674.1"/>
    </source>
</evidence>
<dbReference type="EMBL" id="LSSN01000709">
    <property type="protein sequence ID" value="OMJ22674.1"/>
    <property type="molecule type" value="Genomic_DNA"/>
</dbReference>
<reference evidence="1 2" key="1">
    <citation type="submission" date="2017-01" db="EMBL/GenBank/DDBJ databases">
        <authorList>
            <person name="Mah S.A."/>
            <person name="Swanson W.J."/>
            <person name="Moy G.W."/>
            <person name="Vacquier V.D."/>
        </authorList>
    </citation>
    <scope>NUCLEOTIDE SEQUENCE [LARGE SCALE GENOMIC DNA]</scope>
    <source>
        <strain evidence="1 2">GSMNP</strain>
    </source>
</reference>
<protein>
    <submittedName>
        <fullName evidence="1">Uncharacterized protein</fullName>
    </submittedName>
</protein>
<dbReference type="AlphaFoldDB" id="A0A1R1Y782"/>
<proteinExistence type="predicted"/>
<comment type="caution">
    <text evidence="1">The sequence shown here is derived from an EMBL/GenBank/DDBJ whole genome shotgun (WGS) entry which is preliminary data.</text>
</comment>
<sequence length="71" mass="8005">MTDPRRDTILSMLAIRRLTIQISLTLSRANTLNPFTGVQKNPTATEWVKEMEEMGHAPLKSLEILNEGVIL</sequence>
<keyword evidence="2" id="KW-1185">Reference proteome</keyword>
<dbReference type="Proteomes" id="UP000187283">
    <property type="component" value="Unassembled WGS sequence"/>
</dbReference>
<accession>A0A1R1Y782</accession>
<name>A0A1R1Y782_9FUNG</name>
<gene>
    <name evidence="1" type="ORF">AYI70_g2725</name>
</gene>
<evidence type="ECO:0000313" key="2">
    <source>
        <dbReference type="Proteomes" id="UP000187283"/>
    </source>
</evidence>